<protein>
    <recommendedName>
        <fullName evidence="3">Retrotransposon Copia-like N-terminal domain-containing protein</fullName>
    </recommendedName>
</protein>
<name>A0A2Z7AKD7_9LAMI</name>
<dbReference type="Proteomes" id="UP000250235">
    <property type="component" value="Unassembled WGS sequence"/>
</dbReference>
<sequence length="177" mass="19412">MNSSNLSSSSDVVITPVATPHGLRDASPRSITAYKLTGRNFISWSQSVMMYIYGRGKDNFLTGMVLCPEAGDPKFQSWKSDNSMVILWLINLISPEIGENLLLYPTAKDIWMEVHLEESRCKVMLGTSLNSTALIDGSALASHRHHISILDHSSVPAAVTNPSNPFFGKVKPRPALV</sequence>
<gene>
    <name evidence="1" type="ORF">F511_28648</name>
</gene>
<dbReference type="AlphaFoldDB" id="A0A2Z7AKD7"/>
<proteinExistence type="predicted"/>
<dbReference type="PANTHER" id="PTHR37610:SF40">
    <property type="entry name" value="OS01G0909600 PROTEIN"/>
    <property type="match status" value="1"/>
</dbReference>
<dbReference type="PANTHER" id="PTHR37610">
    <property type="entry name" value="CCHC-TYPE DOMAIN-CONTAINING PROTEIN"/>
    <property type="match status" value="1"/>
</dbReference>
<evidence type="ECO:0008006" key="3">
    <source>
        <dbReference type="Google" id="ProtNLM"/>
    </source>
</evidence>
<organism evidence="1 2">
    <name type="scientific">Dorcoceras hygrometricum</name>
    <dbReference type="NCBI Taxonomy" id="472368"/>
    <lineage>
        <taxon>Eukaryota</taxon>
        <taxon>Viridiplantae</taxon>
        <taxon>Streptophyta</taxon>
        <taxon>Embryophyta</taxon>
        <taxon>Tracheophyta</taxon>
        <taxon>Spermatophyta</taxon>
        <taxon>Magnoliopsida</taxon>
        <taxon>eudicotyledons</taxon>
        <taxon>Gunneridae</taxon>
        <taxon>Pentapetalae</taxon>
        <taxon>asterids</taxon>
        <taxon>lamiids</taxon>
        <taxon>Lamiales</taxon>
        <taxon>Gesneriaceae</taxon>
        <taxon>Didymocarpoideae</taxon>
        <taxon>Trichosporeae</taxon>
        <taxon>Loxocarpinae</taxon>
        <taxon>Dorcoceras</taxon>
    </lineage>
</organism>
<accession>A0A2Z7AKD7</accession>
<dbReference type="EMBL" id="KV014409">
    <property type="protein sequence ID" value="KZV22254.1"/>
    <property type="molecule type" value="Genomic_DNA"/>
</dbReference>
<reference evidence="1 2" key="1">
    <citation type="journal article" date="2015" name="Proc. Natl. Acad. Sci. U.S.A.">
        <title>The resurrection genome of Boea hygrometrica: A blueprint for survival of dehydration.</title>
        <authorList>
            <person name="Xiao L."/>
            <person name="Yang G."/>
            <person name="Zhang L."/>
            <person name="Yang X."/>
            <person name="Zhao S."/>
            <person name="Ji Z."/>
            <person name="Zhou Q."/>
            <person name="Hu M."/>
            <person name="Wang Y."/>
            <person name="Chen M."/>
            <person name="Xu Y."/>
            <person name="Jin H."/>
            <person name="Xiao X."/>
            <person name="Hu G."/>
            <person name="Bao F."/>
            <person name="Hu Y."/>
            <person name="Wan P."/>
            <person name="Li L."/>
            <person name="Deng X."/>
            <person name="Kuang T."/>
            <person name="Xiang C."/>
            <person name="Zhu J.K."/>
            <person name="Oliver M.J."/>
            <person name="He Y."/>
        </authorList>
    </citation>
    <scope>NUCLEOTIDE SEQUENCE [LARGE SCALE GENOMIC DNA]</scope>
    <source>
        <strain evidence="2">cv. XS01</strain>
    </source>
</reference>
<evidence type="ECO:0000313" key="2">
    <source>
        <dbReference type="Proteomes" id="UP000250235"/>
    </source>
</evidence>
<dbReference type="OrthoDB" id="1746033at2759"/>
<keyword evidence="2" id="KW-1185">Reference proteome</keyword>
<evidence type="ECO:0000313" key="1">
    <source>
        <dbReference type="EMBL" id="KZV22254.1"/>
    </source>
</evidence>